<evidence type="ECO:0000256" key="2">
    <source>
        <dbReference type="ARBA" id="ARBA00022448"/>
    </source>
</evidence>
<dbReference type="InterPro" id="IPR005746">
    <property type="entry name" value="Thioredoxin"/>
</dbReference>
<dbReference type="PANTHER" id="PTHR45663">
    <property type="entry name" value="GEO12009P1"/>
    <property type="match status" value="1"/>
</dbReference>
<dbReference type="NCBIfam" id="TIGR01068">
    <property type="entry name" value="thioredoxin"/>
    <property type="match status" value="1"/>
</dbReference>
<evidence type="ECO:0000256" key="6">
    <source>
        <dbReference type="NCBIfam" id="TIGR01068"/>
    </source>
</evidence>
<dbReference type="Proteomes" id="UP000635885">
    <property type="component" value="Unassembled WGS sequence"/>
</dbReference>
<keyword evidence="3" id="KW-0249">Electron transport</keyword>
<gene>
    <name evidence="9" type="ORF">GCM10010993_27050</name>
</gene>
<dbReference type="SUPFAM" id="SSF52833">
    <property type="entry name" value="Thioredoxin-like"/>
    <property type="match status" value="1"/>
</dbReference>
<keyword evidence="5" id="KW-0676">Redox-active center</keyword>
<evidence type="ECO:0000259" key="8">
    <source>
        <dbReference type="PROSITE" id="PS51352"/>
    </source>
</evidence>
<accession>A0ABQ1MXP4</accession>
<dbReference type="EMBL" id="BMFD01000010">
    <property type="protein sequence ID" value="GGC46970.1"/>
    <property type="molecule type" value="Genomic_DNA"/>
</dbReference>
<evidence type="ECO:0000256" key="4">
    <source>
        <dbReference type="ARBA" id="ARBA00023157"/>
    </source>
</evidence>
<dbReference type="Pfam" id="PF00085">
    <property type="entry name" value="Thioredoxin"/>
    <property type="match status" value="1"/>
</dbReference>
<keyword evidence="2" id="KW-0813">Transport</keyword>
<evidence type="ECO:0000256" key="3">
    <source>
        <dbReference type="ARBA" id="ARBA00022982"/>
    </source>
</evidence>
<dbReference type="PROSITE" id="PS00194">
    <property type="entry name" value="THIOREDOXIN_1"/>
    <property type="match status" value="1"/>
</dbReference>
<dbReference type="PANTHER" id="PTHR45663:SF11">
    <property type="entry name" value="GEO12009P1"/>
    <property type="match status" value="1"/>
</dbReference>
<comment type="similarity">
    <text evidence="1 7">Belongs to the thioredoxin family.</text>
</comment>
<proteinExistence type="inferred from homology"/>
<evidence type="ECO:0000313" key="10">
    <source>
        <dbReference type="Proteomes" id="UP000635885"/>
    </source>
</evidence>
<keyword evidence="4" id="KW-1015">Disulfide bond</keyword>
<dbReference type="CDD" id="cd02947">
    <property type="entry name" value="TRX_family"/>
    <property type="match status" value="1"/>
</dbReference>
<organism evidence="9 10">
    <name type="scientific">Belliella aquatica</name>
    <dbReference type="NCBI Taxonomy" id="1323734"/>
    <lineage>
        <taxon>Bacteria</taxon>
        <taxon>Pseudomonadati</taxon>
        <taxon>Bacteroidota</taxon>
        <taxon>Cytophagia</taxon>
        <taxon>Cytophagales</taxon>
        <taxon>Cyclobacteriaceae</taxon>
        <taxon>Belliella</taxon>
    </lineage>
</organism>
<evidence type="ECO:0000313" key="9">
    <source>
        <dbReference type="EMBL" id="GGC46970.1"/>
    </source>
</evidence>
<sequence>MSTQPKTFNELISGDQPVLVDFFATWCGPCQMMQPILQDTAKQVGDKVKIIKVDVDKNQLAASNFQVRGVPTLILFHKGEVLWRQSGVVPAHQLVNVINQNVPETV</sequence>
<evidence type="ECO:0000256" key="5">
    <source>
        <dbReference type="ARBA" id="ARBA00023284"/>
    </source>
</evidence>
<dbReference type="PROSITE" id="PS51352">
    <property type="entry name" value="THIOREDOXIN_2"/>
    <property type="match status" value="1"/>
</dbReference>
<keyword evidence="10" id="KW-1185">Reference proteome</keyword>
<dbReference type="Gene3D" id="3.40.30.10">
    <property type="entry name" value="Glutaredoxin"/>
    <property type="match status" value="1"/>
</dbReference>
<evidence type="ECO:0000256" key="1">
    <source>
        <dbReference type="ARBA" id="ARBA00008987"/>
    </source>
</evidence>
<reference evidence="10" key="1">
    <citation type="journal article" date="2019" name="Int. J. Syst. Evol. Microbiol.">
        <title>The Global Catalogue of Microorganisms (GCM) 10K type strain sequencing project: providing services to taxonomists for standard genome sequencing and annotation.</title>
        <authorList>
            <consortium name="The Broad Institute Genomics Platform"/>
            <consortium name="The Broad Institute Genome Sequencing Center for Infectious Disease"/>
            <person name="Wu L."/>
            <person name="Ma J."/>
        </authorList>
    </citation>
    <scope>NUCLEOTIDE SEQUENCE [LARGE SCALE GENOMIC DNA]</scope>
    <source>
        <strain evidence="10">CGMCC 1.12479</strain>
    </source>
</reference>
<dbReference type="RefSeq" id="WP_188443627.1">
    <property type="nucleotide sequence ID" value="NZ_BMFD01000010.1"/>
</dbReference>
<dbReference type="PRINTS" id="PR00421">
    <property type="entry name" value="THIOREDOXIN"/>
</dbReference>
<dbReference type="InterPro" id="IPR013766">
    <property type="entry name" value="Thioredoxin_domain"/>
</dbReference>
<name>A0ABQ1MXP4_9BACT</name>
<dbReference type="InterPro" id="IPR036249">
    <property type="entry name" value="Thioredoxin-like_sf"/>
</dbReference>
<comment type="caution">
    <text evidence="9">The sequence shown here is derived from an EMBL/GenBank/DDBJ whole genome shotgun (WGS) entry which is preliminary data.</text>
</comment>
<feature type="domain" description="Thioredoxin" evidence="8">
    <location>
        <begin position="1"/>
        <end position="103"/>
    </location>
</feature>
<protein>
    <recommendedName>
        <fullName evidence="6 7">Thioredoxin</fullName>
    </recommendedName>
</protein>
<dbReference type="InterPro" id="IPR017937">
    <property type="entry name" value="Thioredoxin_CS"/>
</dbReference>
<evidence type="ECO:0000256" key="7">
    <source>
        <dbReference type="PIRNR" id="PIRNR000077"/>
    </source>
</evidence>
<dbReference type="PIRSF" id="PIRSF000077">
    <property type="entry name" value="Thioredoxin"/>
    <property type="match status" value="1"/>
</dbReference>